<evidence type="ECO:0000313" key="2">
    <source>
        <dbReference type="EMBL" id="EZH74986.1"/>
    </source>
</evidence>
<feature type="binding site" evidence="1">
    <location>
        <position position="263"/>
    </location>
    <ligand>
        <name>Zn(2+)</name>
        <dbReference type="ChEBI" id="CHEBI:29105"/>
    </ligand>
</feature>
<dbReference type="GO" id="GO:0005886">
    <property type="term" value="C:plasma membrane"/>
    <property type="evidence" value="ECO:0007669"/>
    <property type="project" value="TreeGrafter"/>
</dbReference>
<dbReference type="GO" id="GO:0031179">
    <property type="term" value="P:peptide modification"/>
    <property type="evidence" value="ECO:0007669"/>
    <property type="project" value="InterPro"/>
</dbReference>
<dbReference type="PRINTS" id="PR01950">
    <property type="entry name" value="LANCSUPER"/>
</dbReference>
<dbReference type="STRING" id="1317122.ATO12_09650"/>
<protein>
    <recommendedName>
        <fullName evidence="4">Lantibiotic biosynthesis protein</fullName>
    </recommendedName>
</protein>
<dbReference type="InterPro" id="IPR007822">
    <property type="entry name" value="LANC-like"/>
</dbReference>
<evidence type="ECO:0008006" key="4">
    <source>
        <dbReference type="Google" id="ProtNLM"/>
    </source>
</evidence>
<dbReference type="PRINTS" id="PR01955">
    <property type="entry name" value="LANCFRANKIA"/>
</dbReference>
<dbReference type="PANTHER" id="PTHR12736:SF7">
    <property type="entry name" value="LANC-LIKE PROTEIN 3"/>
    <property type="match status" value="1"/>
</dbReference>
<dbReference type="GO" id="GO:0046872">
    <property type="term" value="F:metal ion binding"/>
    <property type="evidence" value="ECO:0007669"/>
    <property type="project" value="UniProtKB-KW"/>
</dbReference>
<dbReference type="EMBL" id="AQRA01000002">
    <property type="protein sequence ID" value="EZH74986.1"/>
    <property type="molecule type" value="Genomic_DNA"/>
</dbReference>
<feature type="binding site" evidence="1">
    <location>
        <position position="314"/>
    </location>
    <ligand>
        <name>Zn(2+)</name>
        <dbReference type="ChEBI" id="CHEBI:29105"/>
    </ligand>
</feature>
<sequence length="403" mass="46290">MTKDNVSILNKIKSTIDKNERRQDNLGIISGISGIMIFRFLLSRLLESEEEFEKAKSLISEGLKKINNGYNDPSYGNGITGFFWALQFLEENNIIEIETDDFFSQAEDFIYEVMVTNIEKKNYDFLHGAIGYGVFFIKRYKTTKDAVLKRKYRSIINELISFLDNSKIENQKGFMWESSQESDIENETNIDLGLAHGVPSILYFLCLVYEEGVANEKTSRLIKGTYSYILSTKNVSKNIISLFPTYQYASQTKEEHLSRLGWCYGDIGIGLSLLKTAEVTKNTELEKEAISILIHSSKRRDLKENSVLDAGLCHGAYGLFHIYGKLFHKTSQKAFKESSEYWKKIGDNMAKFDENQDIYYPIHLGERNWSKPFSLLEGMVGIGLSIISHSTNYEIEWDECLFI</sequence>
<dbReference type="AlphaFoldDB" id="A0A023BY55"/>
<keyword evidence="3" id="KW-1185">Reference proteome</keyword>
<keyword evidence="1" id="KW-0479">Metal-binding</keyword>
<dbReference type="Proteomes" id="UP000023541">
    <property type="component" value="Unassembled WGS sequence"/>
</dbReference>
<dbReference type="CDD" id="cd04793">
    <property type="entry name" value="LanC"/>
    <property type="match status" value="1"/>
</dbReference>
<dbReference type="InterPro" id="IPR033889">
    <property type="entry name" value="LanC"/>
</dbReference>
<reference evidence="2 3" key="1">
    <citation type="submission" date="2014-04" db="EMBL/GenBank/DDBJ databases">
        <title>Aquimarina sp. 22II-S11-z7 Genome Sequencing.</title>
        <authorList>
            <person name="Lai Q."/>
        </authorList>
    </citation>
    <scope>NUCLEOTIDE SEQUENCE [LARGE SCALE GENOMIC DNA]</scope>
    <source>
        <strain evidence="2 3">22II-S11-z7</strain>
    </source>
</reference>
<name>A0A023BY55_9FLAO</name>
<gene>
    <name evidence="2" type="ORF">ATO12_09650</name>
</gene>
<evidence type="ECO:0000256" key="1">
    <source>
        <dbReference type="PIRSR" id="PIRSR607822-1"/>
    </source>
</evidence>
<proteinExistence type="predicted"/>
<evidence type="ECO:0000313" key="3">
    <source>
        <dbReference type="Proteomes" id="UP000023541"/>
    </source>
</evidence>
<dbReference type="PANTHER" id="PTHR12736">
    <property type="entry name" value="LANC-LIKE PROTEIN"/>
    <property type="match status" value="1"/>
</dbReference>
<dbReference type="Gene3D" id="1.50.10.20">
    <property type="match status" value="1"/>
</dbReference>
<organism evidence="2 3">
    <name type="scientific">Aquimarina atlantica</name>
    <dbReference type="NCBI Taxonomy" id="1317122"/>
    <lineage>
        <taxon>Bacteria</taxon>
        <taxon>Pseudomonadati</taxon>
        <taxon>Bacteroidota</taxon>
        <taxon>Flavobacteriia</taxon>
        <taxon>Flavobacteriales</taxon>
        <taxon>Flavobacteriaceae</taxon>
        <taxon>Aquimarina</taxon>
    </lineage>
</organism>
<accession>A0A023BY55</accession>
<dbReference type="eggNOG" id="COG4403">
    <property type="taxonomic scope" value="Bacteria"/>
</dbReference>
<dbReference type="RefSeq" id="WP_034239998.1">
    <property type="nucleotide sequence ID" value="NZ_AQRA01000002.1"/>
</dbReference>
<dbReference type="Pfam" id="PF05147">
    <property type="entry name" value="LANC_like"/>
    <property type="match status" value="1"/>
</dbReference>
<keyword evidence="1" id="KW-0862">Zinc</keyword>
<comment type="caution">
    <text evidence="2">The sequence shown here is derived from an EMBL/GenBank/DDBJ whole genome shotgun (WGS) entry which is preliminary data.</text>
</comment>
<dbReference type="SMART" id="SM01260">
    <property type="entry name" value="LANC_like"/>
    <property type="match status" value="1"/>
</dbReference>
<feature type="binding site" evidence="1">
    <location>
        <position position="313"/>
    </location>
    <ligand>
        <name>Zn(2+)</name>
        <dbReference type="ChEBI" id="CHEBI:29105"/>
    </ligand>
</feature>
<dbReference type="SUPFAM" id="SSF158745">
    <property type="entry name" value="LanC-like"/>
    <property type="match status" value="1"/>
</dbReference>